<dbReference type="EC" id="7.1.1.8" evidence="2"/>
<evidence type="ECO:0000256" key="4">
    <source>
        <dbReference type="ARBA" id="ARBA00029351"/>
    </source>
</evidence>
<sequence length="180" mass="19480">MERLRQLVGEMLIYCFVVVLLTGGFLAFFYVPSGQTVAYSGSYEPLRGTPMSAAYNSLLNLSFDVRGGLRIRQLHHTSSALLVLGTVLWALLGRFRYALAALGLGVLTGLSGYGAADDLLSGTILGKLPIPMWYGLHLLVVLAMGAVLVISSRREAARQPRTPGFIALSIGLTILMIFYL</sequence>
<feature type="transmembrane region" description="Helical" evidence="6">
    <location>
        <begin position="128"/>
        <end position="150"/>
    </location>
</feature>
<protein>
    <recommendedName>
        <fullName evidence="3">Cytochrome bc1 complex cytochrome b subunit</fullName>
        <ecNumber evidence="2">7.1.1.8</ecNumber>
    </recommendedName>
    <alternativeName>
        <fullName evidence="5">Cytochrome bc1 reductase complex subunit QcrB</fullName>
    </alternativeName>
</protein>
<feature type="transmembrane region" description="Helical" evidence="6">
    <location>
        <begin position="162"/>
        <end position="179"/>
    </location>
</feature>
<evidence type="ECO:0000256" key="5">
    <source>
        <dbReference type="ARBA" id="ARBA00029568"/>
    </source>
</evidence>
<dbReference type="PROSITE" id="PS51002">
    <property type="entry name" value="CYTB_NTER"/>
    <property type="match status" value="1"/>
</dbReference>
<comment type="caution">
    <text evidence="8">The sequence shown here is derived from an EMBL/GenBank/DDBJ whole genome shotgun (WGS) entry which is preliminary data.</text>
</comment>
<feature type="transmembrane region" description="Helical" evidence="6">
    <location>
        <begin position="74"/>
        <end position="92"/>
    </location>
</feature>
<comment type="catalytic activity">
    <reaction evidence="4">
        <text>a quinol + 2 Fe(III)-[cytochrome c](out) = a quinone + 2 Fe(II)-[cytochrome c](out) + 2 H(+)(out)</text>
        <dbReference type="Rhea" id="RHEA:11484"/>
        <dbReference type="Rhea" id="RHEA-COMP:10350"/>
        <dbReference type="Rhea" id="RHEA-COMP:14399"/>
        <dbReference type="ChEBI" id="CHEBI:15378"/>
        <dbReference type="ChEBI" id="CHEBI:24646"/>
        <dbReference type="ChEBI" id="CHEBI:29033"/>
        <dbReference type="ChEBI" id="CHEBI:29034"/>
        <dbReference type="ChEBI" id="CHEBI:132124"/>
        <dbReference type="EC" id="7.1.1.8"/>
    </reaction>
</comment>
<dbReference type="SUPFAM" id="SSF81342">
    <property type="entry name" value="Transmembrane di-heme cytochromes"/>
    <property type="match status" value="1"/>
</dbReference>
<feature type="transmembrane region" description="Helical" evidence="6">
    <location>
        <begin position="97"/>
        <end position="116"/>
    </location>
</feature>
<evidence type="ECO:0000256" key="2">
    <source>
        <dbReference type="ARBA" id="ARBA00012951"/>
    </source>
</evidence>
<evidence type="ECO:0000259" key="7">
    <source>
        <dbReference type="PROSITE" id="PS51002"/>
    </source>
</evidence>
<gene>
    <name evidence="8" type="ORF">J2S55_004128</name>
</gene>
<dbReference type="InterPro" id="IPR016174">
    <property type="entry name" value="Di-haem_cyt_TM"/>
</dbReference>
<keyword evidence="9" id="KW-1185">Reference proteome</keyword>
<evidence type="ECO:0000313" key="8">
    <source>
        <dbReference type="EMBL" id="MDP9864862.1"/>
    </source>
</evidence>
<feature type="transmembrane region" description="Helical" evidence="6">
    <location>
        <begin position="12"/>
        <end position="31"/>
    </location>
</feature>
<dbReference type="Gene3D" id="1.20.810.10">
    <property type="entry name" value="Cytochrome Bc1 Complex, Chain C"/>
    <property type="match status" value="1"/>
</dbReference>
<dbReference type="InterPro" id="IPR005797">
    <property type="entry name" value="Cyt_b/b6_N"/>
</dbReference>
<name>A0ABT9R7K3_9ACTN</name>
<dbReference type="RefSeq" id="WP_306863413.1">
    <property type="nucleotide sequence ID" value="NZ_JAUSRB010000002.1"/>
</dbReference>
<evidence type="ECO:0000313" key="9">
    <source>
        <dbReference type="Proteomes" id="UP001230426"/>
    </source>
</evidence>
<keyword evidence="6" id="KW-0812">Transmembrane</keyword>
<evidence type="ECO:0000256" key="6">
    <source>
        <dbReference type="SAM" id="Phobius"/>
    </source>
</evidence>
<reference evidence="8 9" key="1">
    <citation type="submission" date="2023-07" db="EMBL/GenBank/DDBJ databases">
        <title>Sequencing the genomes of 1000 actinobacteria strains.</title>
        <authorList>
            <person name="Klenk H.-P."/>
        </authorList>
    </citation>
    <scope>NUCLEOTIDE SEQUENCE [LARGE SCALE GENOMIC DNA]</scope>
    <source>
        <strain evidence="8 9">DSM 44109</strain>
    </source>
</reference>
<dbReference type="Proteomes" id="UP001230426">
    <property type="component" value="Unassembled WGS sequence"/>
</dbReference>
<evidence type="ECO:0000256" key="3">
    <source>
        <dbReference type="ARBA" id="ARBA00016116"/>
    </source>
</evidence>
<evidence type="ECO:0000256" key="1">
    <source>
        <dbReference type="ARBA" id="ARBA00001971"/>
    </source>
</evidence>
<keyword evidence="6" id="KW-1133">Transmembrane helix</keyword>
<dbReference type="InterPro" id="IPR027387">
    <property type="entry name" value="Cytb/b6-like_sf"/>
</dbReference>
<keyword evidence="6" id="KW-0472">Membrane</keyword>
<feature type="domain" description="Cytochrome b/b6 N-terminal region profile" evidence="7">
    <location>
        <begin position="1"/>
        <end position="180"/>
    </location>
</feature>
<comment type="cofactor">
    <cofactor evidence="1">
        <name>heme</name>
        <dbReference type="ChEBI" id="CHEBI:30413"/>
    </cofactor>
</comment>
<accession>A0ABT9R7K3</accession>
<organism evidence="8 9">
    <name type="scientific">Streptosporangium brasiliense</name>
    <dbReference type="NCBI Taxonomy" id="47480"/>
    <lineage>
        <taxon>Bacteria</taxon>
        <taxon>Bacillati</taxon>
        <taxon>Actinomycetota</taxon>
        <taxon>Actinomycetes</taxon>
        <taxon>Streptosporangiales</taxon>
        <taxon>Streptosporangiaceae</taxon>
        <taxon>Streptosporangium</taxon>
    </lineage>
</organism>
<proteinExistence type="predicted"/>
<dbReference type="EMBL" id="JAUSRB010000002">
    <property type="protein sequence ID" value="MDP9864862.1"/>
    <property type="molecule type" value="Genomic_DNA"/>
</dbReference>